<keyword evidence="2" id="KW-1185">Reference proteome</keyword>
<dbReference type="AlphaFoldDB" id="A0A9D4V197"/>
<protein>
    <submittedName>
        <fullName evidence="1">Uncharacterized protein</fullName>
    </submittedName>
</protein>
<name>A0A9D4V197_ADICA</name>
<dbReference type="EMBL" id="JABFUD020000007">
    <property type="protein sequence ID" value="KAI5077157.1"/>
    <property type="molecule type" value="Genomic_DNA"/>
</dbReference>
<evidence type="ECO:0000313" key="1">
    <source>
        <dbReference type="EMBL" id="KAI5077157.1"/>
    </source>
</evidence>
<dbReference type="Proteomes" id="UP000886520">
    <property type="component" value="Chromosome 7"/>
</dbReference>
<reference evidence="1" key="1">
    <citation type="submission" date="2021-01" db="EMBL/GenBank/DDBJ databases">
        <title>Adiantum capillus-veneris genome.</title>
        <authorList>
            <person name="Fang Y."/>
            <person name="Liao Q."/>
        </authorList>
    </citation>
    <scope>NUCLEOTIDE SEQUENCE</scope>
    <source>
        <strain evidence="1">H3</strain>
        <tissue evidence="1">Leaf</tissue>
    </source>
</reference>
<accession>A0A9D4V197</accession>
<organism evidence="1 2">
    <name type="scientific">Adiantum capillus-veneris</name>
    <name type="common">Maidenhair fern</name>
    <dbReference type="NCBI Taxonomy" id="13818"/>
    <lineage>
        <taxon>Eukaryota</taxon>
        <taxon>Viridiplantae</taxon>
        <taxon>Streptophyta</taxon>
        <taxon>Embryophyta</taxon>
        <taxon>Tracheophyta</taxon>
        <taxon>Polypodiopsida</taxon>
        <taxon>Polypodiidae</taxon>
        <taxon>Polypodiales</taxon>
        <taxon>Pteridineae</taxon>
        <taxon>Pteridaceae</taxon>
        <taxon>Vittarioideae</taxon>
        <taxon>Adiantum</taxon>
    </lineage>
</organism>
<comment type="caution">
    <text evidence="1">The sequence shown here is derived from an EMBL/GenBank/DDBJ whole genome shotgun (WGS) entry which is preliminary data.</text>
</comment>
<sequence>MKFRPACKRGKFGPFHRGVNCPRWSVPRRVPHGRWTYDLRTGAEREVPGYSAAFKAEEGGNEPPVGVLRSPGSFGMRYLRSLGAQYSHVSIPLVWFHGPRFHSTHYTRRFGVTKSMLINNGRIIVSRANKEAIEEFSPAHGGAICSLQTKKETASRSPKTLRCSARLKTKKCTDNDASSIAIPRRFERLRVKIKEDPILS</sequence>
<proteinExistence type="predicted"/>
<gene>
    <name evidence="1" type="ORF">GOP47_0006981</name>
</gene>
<evidence type="ECO:0000313" key="2">
    <source>
        <dbReference type="Proteomes" id="UP000886520"/>
    </source>
</evidence>